<accession>A0A7V8NPM0</accession>
<reference evidence="1" key="1">
    <citation type="submission" date="2020-06" db="EMBL/GenBank/DDBJ databases">
        <title>Legume-microbial interactions unlock mineral nutrients during tropical forest succession.</title>
        <authorList>
            <person name="Epihov D.Z."/>
        </authorList>
    </citation>
    <scope>NUCLEOTIDE SEQUENCE [LARGE SCALE GENOMIC DNA]</scope>
    <source>
        <strain evidence="1">Pan2503</strain>
    </source>
</reference>
<keyword evidence="2" id="KW-1185">Reference proteome</keyword>
<dbReference type="AlphaFoldDB" id="A0A7V8NPM0"/>
<dbReference type="EMBL" id="JACDQQ010000912">
    <property type="protein sequence ID" value="MBA0085208.1"/>
    <property type="molecule type" value="Genomic_DNA"/>
</dbReference>
<evidence type="ECO:0000313" key="1">
    <source>
        <dbReference type="EMBL" id="MBA0085208.1"/>
    </source>
</evidence>
<gene>
    <name evidence="1" type="ORF">HRJ53_09440</name>
</gene>
<proteinExistence type="predicted"/>
<organism evidence="1 2">
    <name type="scientific">Candidatus Acidiferrum panamense</name>
    <dbReference type="NCBI Taxonomy" id="2741543"/>
    <lineage>
        <taxon>Bacteria</taxon>
        <taxon>Pseudomonadati</taxon>
        <taxon>Acidobacteriota</taxon>
        <taxon>Terriglobia</taxon>
        <taxon>Candidatus Acidiferrales</taxon>
        <taxon>Candidatus Acidiferrum</taxon>
    </lineage>
</organism>
<comment type="caution">
    <text evidence="1">The sequence shown here is derived from an EMBL/GenBank/DDBJ whole genome shotgun (WGS) entry which is preliminary data.</text>
</comment>
<dbReference type="Proteomes" id="UP000567293">
    <property type="component" value="Unassembled WGS sequence"/>
</dbReference>
<name>A0A7V8NPM0_9BACT</name>
<protein>
    <submittedName>
        <fullName evidence="1">Uncharacterized protein</fullName>
    </submittedName>
</protein>
<evidence type="ECO:0000313" key="2">
    <source>
        <dbReference type="Proteomes" id="UP000567293"/>
    </source>
</evidence>
<sequence length="431" mass="43000">MPFNKIGGGSALAGGTYPLSLAPGQAFMLPAGQGVVGSFGAVVNPQLGSGNVFTGQYIVTLGLYSQLQVYDQTLNHWRTLATSIPWNPVTVSSDGQNYRILNPTGTPVAALITNAGSAYTNGFYGFVNAFNTSGQAVVIQNGTVTQGNTTFTATPSAGGSTWNMIVGGAINTTISFSGTVFQSQGGILSPFGGTGTSLTASGGSSYTRAPIIMFTAPPNQGQQPCILPSATCTISAGAINAVTVVNQGAGLLGLPGIVVVNQPGDTTGGGALLGWLVGNSSQVGSGTLLAMYPSFGGTAVSAVPTFTFSPASTTAVTAIMNWSVTSITNTTPGVGYTNAFAVWAGGIVAGSAANSNAILDKLALPYPIFPPLSVVAGTGVSTLASGYGGANIQAAATIAFGTQLAAGTVTTVAVQTPVFGGNNDTIYFMPL</sequence>